<dbReference type="SMART" id="SM00986">
    <property type="entry name" value="UDG"/>
    <property type="match status" value="1"/>
</dbReference>
<dbReference type="SUPFAM" id="SSF52141">
    <property type="entry name" value="Uracil-DNA glycosylase-like"/>
    <property type="match status" value="1"/>
</dbReference>
<evidence type="ECO:0000259" key="1">
    <source>
        <dbReference type="SMART" id="SM00986"/>
    </source>
</evidence>
<dbReference type="Pfam" id="PF03167">
    <property type="entry name" value="UDG"/>
    <property type="match status" value="1"/>
</dbReference>
<dbReference type="Gene3D" id="3.40.470.10">
    <property type="entry name" value="Uracil-DNA glycosylase-like domain"/>
    <property type="match status" value="1"/>
</dbReference>
<dbReference type="AlphaFoldDB" id="A0A191ZDS2"/>
<dbReference type="Proteomes" id="UP000078596">
    <property type="component" value="Chromosome"/>
</dbReference>
<dbReference type="STRING" id="1860122.A9404_00220"/>
<dbReference type="OrthoDB" id="9789139at2"/>
<evidence type="ECO:0000313" key="3">
    <source>
        <dbReference type="Proteomes" id="UP000078596"/>
    </source>
</evidence>
<accession>A0A191ZDS2</accession>
<dbReference type="PANTHER" id="PTHR42160">
    <property type="entry name" value="URACIL-DNA GLYCOSYLASE SUPERFAMILY PROTEIN"/>
    <property type="match status" value="1"/>
</dbReference>
<dbReference type="InterPro" id="IPR036895">
    <property type="entry name" value="Uracil-DNA_glycosylase-like_sf"/>
</dbReference>
<organism evidence="2 3">
    <name type="scientific">Halothiobacillus diazotrophicus</name>
    <dbReference type="NCBI Taxonomy" id="1860122"/>
    <lineage>
        <taxon>Bacteria</taxon>
        <taxon>Pseudomonadati</taxon>
        <taxon>Pseudomonadota</taxon>
        <taxon>Gammaproteobacteria</taxon>
        <taxon>Chromatiales</taxon>
        <taxon>Halothiobacillaceae</taxon>
        <taxon>Halothiobacillus</taxon>
    </lineage>
</organism>
<keyword evidence="3" id="KW-1185">Reference proteome</keyword>
<sequence>MQNLEELLTEIRDCRLCAPHLPLGPRPVLQAAELAKILIVGQAPGTRVHKTGLPFNDPSGDRLRTWLGIDRSQFYDPTAMAIVPMGFCYPGTGKSGDLPPRPECADTWRAPLLARLPNIRLTVVIGRYAIAYHLPDYGRNPGVSTVVADWQKHWPDIIPLPHPSPRNNRWLKQHDWFERDVIPALQKRVADILMPATPLNPSERAMP</sequence>
<gene>
    <name evidence="2" type="ORF">A9404_00220</name>
</gene>
<evidence type="ECO:0000313" key="2">
    <source>
        <dbReference type="EMBL" id="ANJ66015.1"/>
    </source>
</evidence>
<dbReference type="SMART" id="SM00987">
    <property type="entry name" value="UreE_C"/>
    <property type="match status" value="1"/>
</dbReference>
<name>A0A191ZDS2_9GAMM</name>
<dbReference type="RefSeq" id="WP_066097591.1">
    <property type="nucleotide sequence ID" value="NZ_CP016027.1"/>
</dbReference>
<dbReference type="InterPro" id="IPR047124">
    <property type="entry name" value="HI_0220.2"/>
</dbReference>
<dbReference type="InterPro" id="IPR005122">
    <property type="entry name" value="Uracil-DNA_glycosylase-like"/>
</dbReference>
<dbReference type="EMBL" id="CP016027">
    <property type="protein sequence ID" value="ANJ66015.1"/>
    <property type="molecule type" value="Genomic_DNA"/>
</dbReference>
<dbReference type="PANTHER" id="PTHR42160:SF1">
    <property type="entry name" value="URACIL-DNA GLYCOSYLASE SUPERFAMILY PROTEIN"/>
    <property type="match status" value="1"/>
</dbReference>
<protein>
    <recommendedName>
        <fullName evidence="1">Uracil-DNA glycosylase-like domain-containing protein</fullName>
    </recommendedName>
</protein>
<dbReference type="CDD" id="cd10033">
    <property type="entry name" value="UDG_like"/>
    <property type="match status" value="1"/>
</dbReference>
<reference evidence="2 3" key="1">
    <citation type="submission" date="2016-06" db="EMBL/GenBank/DDBJ databases">
        <title>Insight into the functional genes involving in sulfur oxidation in Pearl River water.</title>
        <authorList>
            <person name="Luo J."/>
            <person name="Tan X."/>
            <person name="Lin W."/>
        </authorList>
    </citation>
    <scope>NUCLEOTIDE SEQUENCE [LARGE SCALE GENOMIC DNA]</scope>
    <source>
        <strain evidence="2 3">LS2</strain>
    </source>
</reference>
<feature type="domain" description="Uracil-DNA glycosylase-like" evidence="1">
    <location>
        <begin position="28"/>
        <end position="186"/>
    </location>
</feature>
<proteinExistence type="predicted"/>
<dbReference type="KEGG" id="haz:A9404_00220"/>